<comment type="catalytic activity">
    <reaction evidence="1">
        <text>inosine + phosphate = alpha-D-ribose 1-phosphate + hypoxanthine</text>
        <dbReference type="Rhea" id="RHEA:27646"/>
        <dbReference type="ChEBI" id="CHEBI:17368"/>
        <dbReference type="ChEBI" id="CHEBI:17596"/>
        <dbReference type="ChEBI" id="CHEBI:43474"/>
        <dbReference type="ChEBI" id="CHEBI:57720"/>
        <dbReference type="EC" id="2.4.2.1"/>
    </reaction>
    <physiologicalReaction direction="left-to-right" evidence="1">
        <dbReference type="Rhea" id="RHEA:27647"/>
    </physiologicalReaction>
</comment>
<evidence type="ECO:0000313" key="12">
    <source>
        <dbReference type="EMBL" id="SOY28569.1"/>
    </source>
</evidence>
<evidence type="ECO:0000256" key="10">
    <source>
        <dbReference type="ARBA" id="ARBA00049893"/>
    </source>
</evidence>
<comment type="function">
    <text evidence="2">Purine nucleoside enzyme that catalyzes the phosphorolysis of adenosine and inosine nucleosides, yielding D-ribose 1-phosphate and the respective free bases, adenine and hypoxanthine. Also catalyzes the phosphorolysis of S-methyl-5'-thioadenosine into adenine and S-methyl-5-thio-alpha-D-ribose 1-phosphate. Also has adenosine deaminase activity.</text>
</comment>
<dbReference type="Proteomes" id="UP000236311">
    <property type="component" value="Unassembled WGS sequence"/>
</dbReference>
<sequence>MFQIHRVEECNPVLRQNCIRTEDGTELEYLTFPLLEETGIVRHLFSTRLGGVSGEEFASMNFSVDRGDRMENVMKNYGRIAEVLGCSAGDMTASHQTHTTNIRRMGPEDRGKGITSARDYENVDGLLTDEPGLVLVTFYADCVPLYFVDPVHRAIGLAHSGWKGTVCRMGECMVRAMERDFGSRPEELYAAVGPSICRDCYEVGEEVAEQFEGFGDGVVTPGKRAGKYQLDLWLANKRILRQAGIPASRIAVTDICTCHNPEYLFSHRASGGRRGNLGAFMMLKN</sequence>
<dbReference type="NCBIfam" id="TIGR00726">
    <property type="entry name" value="peptidoglycan editing factor PgeF"/>
    <property type="match status" value="1"/>
</dbReference>
<dbReference type="OrthoDB" id="4279at2"/>
<dbReference type="SUPFAM" id="SSF64438">
    <property type="entry name" value="CNF1/YfiH-like putative cysteine hydrolases"/>
    <property type="match status" value="1"/>
</dbReference>
<dbReference type="Pfam" id="PF02578">
    <property type="entry name" value="Cu-oxidase_4"/>
    <property type="match status" value="1"/>
</dbReference>
<reference evidence="12 13" key="1">
    <citation type="submission" date="2018-01" db="EMBL/GenBank/DDBJ databases">
        <authorList>
            <person name="Gaut B.S."/>
            <person name="Morton B.R."/>
            <person name="Clegg M.T."/>
            <person name="Duvall M.R."/>
        </authorList>
    </citation>
    <scope>NUCLEOTIDE SEQUENCE [LARGE SCALE GENOMIC DNA]</scope>
    <source>
        <strain evidence="12">GP69</strain>
    </source>
</reference>
<gene>
    <name evidence="12" type="ORF">AMURIS_01279</name>
</gene>
<dbReference type="PANTHER" id="PTHR30616:SF2">
    <property type="entry name" value="PURINE NUCLEOSIDE PHOSPHORYLASE LACC1"/>
    <property type="match status" value="1"/>
</dbReference>
<evidence type="ECO:0000256" key="5">
    <source>
        <dbReference type="ARBA" id="ARBA00022723"/>
    </source>
</evidence>
<dbReference type="InterPro" id="IPR011324">
    <property type="entry name" value="Cytotoxic_necrot_fac-like_cat"/>
</dbReference>
<evidence type="ECO:0000256" key="7">
    <source>
        <dbReference type="ARBA" id="ARBA00022833"/>
    </source>
</evidence>
<dbReference type="EMBL" id="OFSM01000005">
    <property type="protein sequence ID" value="SOY28569.1"/>
    <property type="molecule type" value="Genomic_DNA"/>
</dbReference>
<evidence type="ECO:0000256" key="8">
    <source>
        <dbReference type="ARBA" id="ARBA00047989"/>
    </source>
</evidence>
<dbReference type="AlphaFoldDB" id="A0A2K4ZDM4"/>
<dbReference type="InterPro" id="IPR038371">
    <property type="entry name" value="Cu_polyphenol_OxRdtase_sf"/>
</dbReference>
<evidence type="ECO:0000256" key="11">
    <source>
        <dbReference type="RuleBase" id="RU361274"/>
    </source>
</evidence>
<keyword evidence="7" id="KW-0862">Zinc</keyword>
<evidence type="ECO:0000256" key="1">
    <source>
        <dbReference type="ARBA" id="ARBA00000553"/>
    </source>
</evidence>
<evidence type="ECO:0000256" key="9">
    <source>
        <dbReference type="ARBA" id="ARBA00048968"/>
    </source>
</evidence>
<dbReference type="RefSeq" id="WP_103238648.1">
    <property type="nucleotide sequence ID" value="NZ_JANJZD010000005.1"/>
</dbReference>
<dbReference type="GO" id="GO:0016787">
    <property type="term" value="F:hydrolase activity"/>
    <property type="evidence" value="ECO:0007669"/>
    <property type="project" value="UniProtKB-KW"/>
</dbReference>
<evidence type="ECO:0000256" key="3">
    <source>
        <dbReference type="ARBA" id="ARBA00007353"/>
    </source>
</evidence>
<organism evidence="12 13">
    <name type="scientific">Acetatifactor muris</name>
    <dbReference type="NCBI Taxonomy" id="879566"/>
    <lineage>
        <taxon>Bacteria</taxon>
        <taxon>Bacillati</taxon>
        <taxon>Bacillota</taxon>
        <taxon>Clostridia</taxon>
        <taxon>Lachnospirales</taxon>
        <taxon>Lachnospiraceae</taxon>
        <taxon>Acetatifactor</taxon>
    </lineage>
</organism>
<comment type="catalytic activity">
    <reaction evidence="10">
        <text>S-methyl-5'-thioadenosine + phosphate = 5-(methylsulfanyl)-alpha-D-ribose 1-phosphate + adenine</text>
        <dbReference type="Rhea" id="RHEA:11852"/>
        <dbReference type="ChEBI" id="CHEBI:16708"/>
        <dbReference type="ChEBI" id="CHEBI:17509"/>
        <dbReference type="ChEBI" id="CHEBI:43474"/>
        <dbReference type="ChEBI" id="CHEBI:58533"/>
        <dbReference type="EC" id="2.4.2.28"/>
    </reaction>
    <physiologicalReaction direction="left-to-right" evidence="10">
        <dbReference type="Rhea" id="RHEA:11853"/>
    </physiologicalReaction>
</comment>
<comment type="catalytic activity">
    <reaction evidence="8">
        <text>adenosine + H2O + H(+) = inosine + NH4(+)</text>
        <dbReference type="Rhea" id="RHEA:24408"/>
        <dbReference type="ChEBI" id="CHEBI:15377"/>
        <dbReference type="ChEBI" id="CHEBI:15378"/>
        <dbReference type="ChEBI" id="CHEBI:16335"/>
        <dbReference type="ChEBI" id="CHEBI:17596"/>
        <dbReference type="ChEBI" id="CHEBI:28938"/>
        <dbReference type="EC" id="3.5.4.4"/>
    </reaction>
    <physiologicalReaction direction="left-to-right" evidence="8">
        <dbReference type="Rhea" id="RHEA:24409"/>
    </physiologicalReaction>
</comment>
<keyword evidence="4" id="KW-0808">Transferase</keyword>
<dbReference type="InterPro" id="IPR003730">
    <property type="entry name" value="Cu_polyphenol_OxRdtase"/>
</dbReference>
<keyword evidence="6" id="KW-0378">Hydrolase</keyword>
<dbReference type="GO" id="GO:0017061">
    <property type="term" value="F:S-methyl-5-thioadenosine phosphorylase activity"/>
    <property type="evidence" value="ECO:0007669"/>
    <property type="project" value="UniProtKB-EC"/>
</dbReference>
<keyword evidence="13" id="KW-1185">Reference proteome</keyword>
<dbReference type="CDD" id="cd16833">
    <property type="entry name" value="YfiH"/>
    <property type="match status" value="1"/>
</dbReference>
<accession>A0A2K4ZDM4</accession>
<name>A0A2K4ZDM4_9FIRM</name>
<evidence type="ECO:0000256" key="2">
    <source>
        <dbReference type="ARBA" id="ARBA00003215"/>
    </source>
</evidence>
<dbReference type="GO" id="GO:0005507">
    <property type="term" value="F:copper ion binding"/>
    <property type="evidence" value="ECO:0007669"/>
    <property type="project" value="TreeGrafter"/>
</dbReference>
<evidence type="ECO:0000313" key="13">
    <source>
        <dbReference type="Proteomes" id="UP000236311"/>
    </source>
</evidence>
<proteinExistence type="inferred from homology"/>
<comment type="similarity">
    <text evidence="3 11">Belongs to the purine nucleoside phosphorylase YfiH/LACC1 family.</text>
</comment>
<comment type="catalytic activity">
    <reaction evidence="9">
        <text>adenosine + phosphate = alpha-D-ribose 1-phosphate + adenine</text>
        <dbReference type="Rhea" id="RHEA:27642"/>
        <dbReference type="ChEBI" id="CHEBI:16335"/>
        <dbReference type="ChEBI" id="CHEBI:16708"/>
        <dbReference type="ChEBI" id="CHEBI:43474"/>
        <dbReference type="ChEBI" id="CHEBI:57720"/>
        <dbReference type="EC" id="2.4.2.1"/>
    </reaction>
    <physiologicalReaction direction="left-to-right" evidence="9">
        <dbReference type="Rhea" id="RHEA:27643"/>
    </physiologicalReaction>
</comment>
<keyword evidence="5" id="KW-0479">Metal-binding</keyword>
<evidence type="ECO:0000256" key="4">
    <source>
        <dbReference type="ARBA" id="ARBA00022679"/>
    </source>
</evidence>
<dbReference type="Gene3D" id="3.60.140.10">
    <property type="entry name" value="CNF1/YfiH-like putative cysteine hydrolases"/>
    <property type="match status" value="1"/>
</dbReference>
<dbReference type="PANTHER" id="PTHR30616">
    <property type="entry name" value="UNCHARACTERIZED PROTEIN YFIH"/>
    <property type="match status" value="1"/>
</dbReference>
<protein>
    <recommendedName>
        <fullName evidence="11">Purine nucleoside phosphorylase</fullName>
    </recommendedName>
</protein>
<evidence type="ECO:0000256" key="6">
    <source>
        <dbReference type="ARBA" id="ARBA00022801"/>
    </source>
</evidence>